<reference evidence="2" key="1">
    <citation type="submission" date="2020-02" db="EMBL/GenBank/DDBJ databases">
        <authorList>
            <person name="Meier V. D."/>
        </authorList>
    </citation>
    <scope>NUCLEOTIDE SEQUENCE</scope>
    <source>
        <strain evidence="2">AVDCRST_MAG35</strain>
    </source>
</reference>
<dbReference type="InterPro" id="IPR011009">
    <property type="entry name" value="Kinase-like_dom_sf"/>
</dbReference>
<gene>
    <name evidence="2" type="ORF">AVDCRST_MAG35-400</name>
</gene>
<protein>
    <recommendedName>
        <fullName evidence="3">Aminoglycoside phosphotransferase domain-containing protein</fullName>
    </recommendedName>
</protein>
<accession>A0A6J4NPG8</accession>
<dbReference type="EMBL" id="CADCUY010000083">
    <property type="protein sequence ID" value="CAA9391097.1"/>
    <property type="molecule type" value="Genomic_DNA"/>
</dbReference>
<evidence type="ECO:0000256" key="1">
    <source>
        <dbReference type="SAM" id="MobiDB-lite"/>
    </source>
</evidence>
<name>A0A6J4NPG8_9ACTN</name>
<dbReference type="AlphaFoldDB" id="A0A6J4NPG8"/>
<feature type="region of interest" description="Disordered" evidence="1">
    <location>
        <begin position="273"/>
        <end position="294"/>
    </location>
</feature>
<organism evidence="2">
    <name type="scientific">uncultured Quadrisphaera sp</name>
    <dbReference type="NCBI Taxonomy" id="904978"/>
    <lineage>
        <taxon>Bacteria</taxon>
        <taxon>Bacillati</taxon>
        <taxon>Actinomycetota</taxon>
        <taxon>Actinomycetes</taxon>
        <taxon>Kineosporiales</taxon>
        <taxon>Kineosporiaceae</taxon>
        <taxon>Quadrisphaera</taxon>
        <taxon>environmental samples</taxon>
    </lineage>
</organism>
<evidence type="ECO:0000313" key="2">
    <source>
        <dbReference type="EMBL" id="CAA9391097.1"/>
    </source>
</evidence>
<evidence type="ECO:0008006" key="3">
    <source>
        <dbReference type="Google" id="ProtNLM"/>
    </source>
</evidence>
<proteinExistence type="predicted"/>
<sequence length="294" mass="30346">MSGAACGPPPAEVLDAFGAAGEPVPLPGGRGRSWRAGGVVLKPVDTSLDDLRWQEALFAPSRARRDVRLAAPLRSSGGDLVVDGWTARPHLPGTTAGAPWTAVVAAGRRFCAAVRREPRPPHLDRRDDPWARADRVAWEEDDPPAALSDLAALNTLAALRRPVPLPAQLVHGDLTGNVLVHPGLPPAVIDVSPYWRPVEWGTAVVVADALVHHGAGPGLVARLLPGPDGGQLLVRALLFRGATEVLAAGGPATPTGPASAWARAVRTAAAAVSGAAARPPAPAPAGPGRCRPRR</sequence>
<dbReference type="SUPFAM" id="SSF56112">
    <property type="entry name" value="Protein kinase-like (PK-like)"/>
    <property type="match status" value="1"/>
</dbReference>